<dbReference type="EMBL" id="CAUJNA010001069">
    <property type="protein sequence ID" value="CAJ1384017.1"/>
    <property type="molecule type" value="Genomic_DNA"/>
</dbReference>
<accession>A0AA36MU84</accession>
<proteinExistence type="predicted"/>
<reference evidence="3" key="1">
    <citation type="submission" date="2023-08" db="EMBL/GenBank/DDBJ databases">
        <authorList>
            <person name="Chen Y."/>
            <person name="Shah S."/>
            <person name="Dougan E. K."/>
            <person name="Thang M."/>
            <person name="Chan C."/>
        </authorList>
    </citation>
    <scope>NUCLEOTIDE SEQUENCE</scope>
</reference>
<comment type="caution">
    <text evidence="3">The sequence shown here is derived from an EMBL/GenBank/DDBJ whole genome shotgun (WGS) entry which is preliminary data.</text>
</comment>
<protein>
    <recommendedName>
        <fullName evidence="5">SAP domain-containing protein</fullName>
    </recommendedName>
</protein>
<evidence type="ECO:0000256" key="2">
    <source>
        <dbReference type="SAM" id="SignalP"/>
    </source>
</evidence>
<feature type="signal peptide" evidence="2">
    <location>
        <begin position="1"/>
        <end position="23"/>
    </location>
</feature>
<evidence type="ECO:0000313" key="4">
    <source>
        <dbReference type="Proteomes" id="UP001178507"/>
    </source>
</evidence>
<evidence type="ECO:0000313" key="3">
    <source>
        <dbReference type="EMBL" id="CAJ1384017.1"/>
    </source>
</evidence>
<dbReference type="AlphaFoldDB" id="A0AA36MU84"/>
<keyword evidence="4" id="KW-1185">Reference proteome</keyword>
<organism evidence="3 4">
    <name type="scientific">Effrenium voratum</name>
    <dbReference type="NCBI Taxonomy" id="2562239"/>
    <lineage>
        <taxon>Eukaryota</taxon>
        <taxon>Sar</taxon>
        <taxon>Alveolata</taxon>
        <taxon>Dinophyceae</taxon>
        <taxon>Suessiales</taxon>
        <taxon>Symbiodiniaceae</taxon>
        <taxon>Effrenium</taxon>
    </lineage>
</organism>
<feature type="region of interest" description="Disordered" evidence="1">
    <location>
        <begin position="134"/>
        <end position="166"/>
    </location>
</feature>
<keyword evidence="2" id="KW-0732">Signal</keyword>
<feature type="chain" id="PRO_5041255291" description="SAP domain-containing protein" evidence="2">
    <location>
        <begin position="24"/>
        <end position="866"/>
    </location>
</feature>
<feature type="compositionally biased region" description="Basic and acidic residues" evidence="1">
    <location>
        <begin position="134"/>
        <end position="143"/>
    </location>
</feature>
<dbReference type="Gene3D" id="1.10.150.50">
    <property type="entry name" value="Transcription Factor, Ets-1"/>
    <property type="match status" value="1"/>
</dbReference>
<evidence type="ECO:0008006" key="5">
    <source>
        <dbReference type="Google" id="ProtNLM"/>
    </source>
</evidence>
<sequence length="866" mass="94942">MAMMRTRTKSRGMCLCLLGIALALLVQPSTDFARGVPGLKDSILAKRHPLHAGVARRAGAAQEDNSGQAWGTRASGEVVAEADRVLEDNGTVKETKAVLRKAQKIYPGKWTLSGKKDELQQKLREFVEEAKATKKGLEEDSHRAQVTSWHPGRGGVASRASPQQDSGAEDWLAKSREEVEGFKKAQVSSWAEAVLIDGGLEADDELIQQTVTTLQQQGVTGKSLLKLTLEELMAAPCNIPGGPAKLLAEKIRLLQEPEASIKAALMSGLKYRDPSRLLRTIGADWDYVGIEDLQKQLRKPLTELCQNKGLGEDKMLHPLFLVVAAPGQGKSRFLQEFHRLAEDTGLIGSSSYGQRFLQFLITLENGQKVDAAHDILPQTILASRMLWQLLAKADFTRFGWAGLPPNFTFGQLRAAVATEGILVDDVIQALEKGEGLSGAKWSLSLALDGLHNLPGSEDTSSKSTLFYQTMQAVCQQVNQDMGPLVVGVISATTRVGVESSLADSPQQRAFIHLPRVEIVQRLGKDVFNFSGNKILELVQSDMGGHGRALEQLEAIGIQDPRSAENVVQEVRVRLYTAYPNAIPDDFLPVLKAALAGKWLKVNEAVGGQNPEKLQLVQLEYSPSGKRRRLLLPYIWIHLAIVDEPQLQDWALLDYRDINDKPDPNGFDWETFLVRFRALKSLVWNDGESVSLSDLHAGALINPTAFGGRCVKNRPLQIVTAKGWTATNAQHFGLKKGQGGTIGPDGQTALRGEELQNGNYSYIVRNARSAPAADFAALLEDASGKPFSECGQAKQGQANVDNQVIQDERAKSCDADDVLILFCTKEKHIQQQDLPPMTGIVQPAQWLEYFGPYVGRAWAMQQDNRTP</sequence>
<dbReference type="Proteomes" id="UP001178507">
    <property type="component" value="Unassembled WGS sequence"/>
</dbReference>
<name>A0AA36MU84_9DINO</name>
<dbReference type="InterPro" id="IPR013761">
    <property type="entry name" value="SAM/pointed_sf"/>
</dbReference>
<evidence type="ECO:0000256" key="1">
    <source>
        <dbReference type="SAM" id="MobiDB-lite"/>
    </source>
</evidence>
<gene>
    <name evidence="3" type="ORF">EVOR1521_LOCUS10968</name>
</gene>